<evidence type="ECO:0000256" key="2">
    <source>
        <dbReference type="SAM" id="Phobius"/>
    </source>
</evidence>
<name>A0A248VWX6_9BURK</name>
<accession>A0A248VWX6</accession>
<dbReference type="RefSeq" id="WP_095423361.1">
    <property type="nucleotide sequence ID" value="NZ_CP022991.1"/>
</dbReference>
<proteinExistence type="predicted"/>
<geneLocation type="plasmid" evidence="3 4">
    <name>pBN1</name>
</geneLocation>
<dbReference type="OrthoDB" id="9135806at2"/>
<organism evidence="3 4">
    <name type="scientific">Paraburkholderia aromaticivorans</name>
    <dbReference type="NCBI Taxonomy" id="2026199"/>
    <lineage>
        <taxon>Bacteria</taxon>
        <taxon>Pseudomonadati</taxon>
        <taxon>Pseudomonadota</taxon>
        <taxon>Betaproteobacteria</taxon>
        <taxon>Burkholderiales</taxon>
        <taxon>Burkholderiaceae</taxon>
        <taxon>Paraburkholderia</taxon>
    </lineage>
</organism>
<dbReference type="EMBL" id="CP022991">
    <property type="protein sequence ID" value="ASW03534.1"/>
    <property type="molecule type" value="Genomic_DNA"/>
</dbReference>
<protein>
    <submittedName>
        <fullName evidence="3">Uncharacterized protein</fullName>
    </submittedName>
</protein>
<dbReference type="Proteomes" id="UP000215158">
    <property type="component" value="Plasmid pBN1"/>
</dbReference>
<feature type="region of interest" description="Disordered" evidence="1">
    <location>
        <begin position="41"/>
        <end position="87"/>
    </location>
</feature>
<keyword evidence="2" id="KW-1133">Transmembrane helix</keyword>
<sequence>MSEREQQINDALRALDDMHRQCRIERDDYRQRRRHLLDSLSGAARNNGHDTVRRAVPVNDLQPTQVTPARDGAGLREETAETRRVHPSAARRTACAFALGALALLACAAALRWFAMKA</sequence>
<feature type="compositionally biased region" description="Basic and acidic residues" evidence="1">
    <location>
        <begin position="73"/>
        <end position="84"/>
    </location>
</feature>
<keyword evidence="2" id="KW-0812">Transmembrane</keyword>
<dbReference type="KEGG" id="parb:CJU94_35890"/>
<evidence type="ECO:0000313" key="4">
    <source>
        <dbReference type="Proteomes" id="UP000215158"/>
    </source>
</evidence>
<evidence type="ECO:0000256" key="1">
    <source>
        <dbReference type="SAM" id="MobiDB-lite"/>
    </source>
</evidence>
<feature type="transmembrane region" description="Helical" evidence="2">
    <location>
        <begin position="93"/>
        <end position="115"/>
    </location>
</feature>
<keyword evidence="4" id="KW-1185">Reference proteome</keyword>
<keyword evidence="3" id="KW-0614">Plasmid</keyword>
<gene>
    <name evidence="3" type="ORF">CJU94_35890</name>
</gene>
<keyword evidence="2" id="KW-0472">Membrane</keyword>
<reference evidence="3 4" key="1">
    <citation type="submission" date="2017-08" db="EMBL/GenBank/DDBJ databases">
        <title>Identification and genetic characteristics of simultaneous BTEX- and naphthalene-degrading Paraburkholderia sp. BN5 isolated from petroleum-contaminated soil.</title>
        <authorList>
            <person name="Lee Y."/>
            <person name="Jeon C.O."/>
        </authorList>
    </citation>
    <scope>NUCLEOTIDE SEQUENCE [LARGE SCALE GENOMIC DNA]</scope>
    <source>
        <strain evidence="3 4">BN5</strain>
        <plasmid evidence="3 4">pBN1</plasmid>
    </source>
</reference>
<evidence type="ECO:0000313" key="3">
    <source>
        <dbReference type="EMBL" id="ASW03534.1"/>
    </source>
</evidence>
<dbReference type="AlphaFoldDB" id="A0A248VWX6"/>